<keyword evidence="2" id="KW-1133">Transmembrane helix</keyword>
<sequence>MFARNCCLWEMSGLSYFLASERDPIFFARPSVCTYIPFFYIETFASTKAGLNPTISFYMLPILSAGPLAVLSICTLAAGLLGFCWIAIAIEAGVAHYSQEHFITDDMGIVGGRLGMNTFCAALGLLIGTPIAGLQVFCGATLLLAGGLVVVTRKHKAVSNQESFLHHETSAAGVSATYTLGMLEYGTLLAEGSIPQAATFDPTMPARILSSLPTSLHQATQTALTSYFTMQVTRAAIAIALALASSALSTKPLLDQSFDSQAEELLRLLNVPGLSVAIVRGNDFESKGYGYARIPSAPATGDTLYYTGSTTKAFVATLAAMMVENNTHFKDLKWSTPLASLLEGDFALSEEYQSLHTTLEDALSHRSGLPRHDASYGWGNASMFENIRRMRHLPLTAEP</sequence>
<reference evidence="4 5" key="1">
    <citation type="journal article" date="2012" name="PLoS Pathog.">
        <title>Diverse lifestyles and strategies of plant pathogenesis encoded in the genomes of eighteen Dothideomycetes fungi.</title>
        <authorList>
            <person name="Ohm R.A."/>
            <person name="Feau N."/>
            <person name="Henrissat B."/>
            <person name="Schoch C.L."/>
            <person name="Horwitz B.A."/>
            <person name="Barry K.W."/>
            <person name="Condon B.J."/>
            <person name="Copeland A.C."/>
            <person name="Dhillon B."/>
            <person name="Glaser F."/>
            <person name="Hesse C.N."/>
            <person name="Kosti I."/>
            <person name="LaButti K."/>
            <person name="Lindquist E.A."/>
            <person name="Lucas S."/>
            <person name="Salamov A.A."/>
            <person name="Bradshaw R.E."/>
            <person name="Ciuffetti L."/>
            <person name="Hamelin R.C."/>
            <person name="Kema G.H.J."/>
            <person name="Lawrence C."/>
            <person name="Scott J.A."/>
            <person name="Spatafora J.W."/>
            <person name="Turgeon B.G."/>
            <person name="de Wit P.J.G.M."/>
            <person name="Zhong S."/>
            <person name="Goodwin S.B."/>
            <person name="Grigoriev I.V."/>
        </authorList>
    </citation>
    <scope>NUCLEOTIDE SEQUENCE [LARGE SCALE GENOMIC DNA]</scope>
    <source>
        <strain evidence="4 5">CIRAD86</strain>
    </source>
</reference>
<gene>
    <name evidence="4" type="ORF">MYCFIDRAFT_172198</name>
</gene>
<evidence type="ECO:0000313" key="4">
    <source>
        <dbReference type="EMBL" id="EME86447.1"/>
    </source>
</evidence>
<dbReference type="InterPro" id="IPR001466">
    <property type="entry name" value="Beta-lactam-related"/>
</dbReference>
<evidence type="ECO:0000259" key="3">
    <source>
        <dbReference type="Pfam" id="PF00144"/>
    </source>
</evidence>
<dbReference type="OrthoDB" id="552049at2759"/>
<protein>
    <recommendedName>
        <fullName evidence="3">Beta-lactamase-related domain-containing protein</fullName>
    </recommendedName>
</protein>
<accession>M3BAV9</accession>
<dbReference type="Proteomes" id="UP000016932">
    <property type="component" value="Unassembled WGS sequence"/>
</dbReference>
<evidence type="ECO:0000313" key="5">
    <source>
        <dbReference type="Proteomes" id="UP000016932"/>
    </source>
</evidence>
<name>M3BAV9_PSEFD</name>
<dbReference type="InterPro" id="IPR050491">
    <property type="entry name" value="AmpC-like"/>
</dbReference>
<dbReference type="KEGG" id="pfj:MYCFIDRAFT_172198"/>
<dbReference type="VEuPathDB" id="FungiDB:MYCFIDRAFT_172198"/>
<dbReference type="AlphaFoldDB" id="M3BAV9"/>
<dbReference type="RefSeq" id="XP_007923708.1">
    <property type="nucleotide sequence ID" value="XM_007925517.1"/>
</dbReference>
<organism evidence="4 5">
    <name type="scientific">Pseudocercospora fijiensis (strain CIRAD86)</name>
    <name type="common">Black leaf streak disease fungus</name>
    <name type="synonym">Mycosphaerella fijiensis</name>
    <dbReference type="NCBI Taxonomy" id="383855"/>
    <lineage>
        <taxon>Eukaryota</taxon>
        <taxon>Fungi</taxon>
        <taxon>Dikarya</taxon>
        <taxon>Ascomycota</taxon>
        <taxon>Pezizomycotina</taxon>
        <taxon>Dothideomycetes</taxon>
        <taxon>Dothideomycetidae</taxon>
        <taxon>Mycosphaerellales</taxon>
        <taxon>Mycosphaerellaceae</taxon>
        <taxon>Pseudocercospora</taxon>
    </lineage>
</organism>
<evidence type="ECO:0000256" key="2">
    <source>
        <dbReference type="SAM" id="Phobius"/>
    </source>
</evidence>
<dbReference type="Gene3D" id="3.40.710.10">
    <property type="entry name" value="DD-peptidase/beta-lactamase superfamily"/>
    <property type="match status" value="1"/>
</dbReference>
<feature type="transmembrane region" description="Helical" evidence="2">
    <location>
        <begin position="68"/>
        <end position="95"/>
    </location>
</feature>
<keyword evidence="2" id="KW-0472">Membrane</keyword>
<comment type="similarity">
    <text evidence="1">Belongs to the peptidase S12 family.</text>
</comment>
<dbReference type="GeneID" id="19332760"/>
<dbReference type="Pfam" id="PF00144">
    <property type="entry name" value="Beta-lactamase"/>
    <property type="match status" value="1"/>
</dbReference>
<feature type="domain" description="Beta-lactamase-related" evidence="3">
    <location>
        <begin position="269"/>
        <end position="399"/>
    </location>
</feature>
<dbReference type="eggNOG" id="KOG2504">
    <property type="taxonomic scope" value="Eukaryota"/>
</dbReference>
<dbReference type="InterPro" id="IPR012338">
    <property type="entry name" value="Beta-lactam/transpept-like"/>
</dbReference>
<proteinExistence type="inferred from homology"/>
<feature type="transmembrane region" description="Helical" evidence="2">
    <location>
        <begin position="107"/>
        <end position="127"/>
    </location>
</feature>
<keyword evidence="2" id="KW-0812">Transmembrane</keyword>
<dbReference type="PANTHER" id="PTHR46825">
    <property type="entry name" value="D-ALANYL-D-ALANINE-CARBOXYPEPTIDASE/ENDOPEPTIDASE AMPH"/>
    <property type="match status" value="1"/>
</dbReference>
<feature type="transmembrane region" description="Helical" evidence="2">
    <location>
        <begin position="133"/>
        <end position="151"/>
    </location>
</feature>
<evidence type="ECO:0000256" key="1">
    <source>
        <dbReference type="ARBA" id="ARBA00038215"/>
    </source>
</evidence>
<dbReference type="SUPFAM" id="SSF56601">
    <property type="entry name" value="beta-lactamase/transpeptidase-like"/>
    <property type="match status" value="1"/>
</dbReference>
<dbReference type="HOGENOM" id="CLU_691032_0_0_1"/>
<keyword evidence="5" id="KW-1185">Reference proteome</keyword>
<dbReference type="PANTHER" id="PTHR46825:SF15">
    <property type="entry name" value="BETA-LACTAMASE-RELATED DOMAIN-CONTAINING PROTEIN"/>
    <property type="match status" value="1"/>
</dbReference>
<dbReference type="EMBL" id="KB446556">
    <property type="protein sequence ID" value="EME86447.1"/>
    <property type="molecule type" value="Genomic_DNA"/>
</dbReference>